<feature type="domain" description="DBC1/CARP1 catalytically inactive NUDIX hydrolase" evidence="2">
    <location>
        <begin position="753"/>
        <end position="881"/>
    </location>
</feature>
<feature type="compositionally biased region" description="Low complexity" evidence="1">
    <location>
        <begin position="92"/>
        <end position="114"/>
    </location>
</feature>
<organism evidence="3 4">
    <name type="scientific">Chara braunii</name>
    <name type="common">Braun's stonewort</name>
    <dbReference type="NCBI Taxonomy" id="69332"/>
    <lineage>
        <taxon>Eukaryota</taxon>
        <taxon>Viridiplantae</taxon>
        <taxon>Streptophyta</taxon>
        <taxon>Charophyceae</taxon>
        <taxon>Charales</taxon>
        <taxon>Characeae</taxon>
        <taxon>Chara</taxon>
    </lineage>
</organism>
<evidence type="ECO:0000259" key="2">
    <source>
        <dbReference type="SMART" id="SM01122"/>
    </source>
</evidence>
<dbReference type="OMA" id="GHQIHDR"/>
<dbReference type="AlphaFoldDB" id="A0A388KJA8"/>
<feature type="compositionally biased region" description="Polar residues" evidence="1">
    <location>
        <begin position="372"/>
        <end position="382"/>
    </location>
</feature>
<feature type="compositionally biased region" description="Polar residues" evidence="1">
    <location>
        <begin position="346"/>
        <end position="358"/>
    </location>
</feature>
<feature type="compositionally biased region" description="Polar residues" evidence="1">
    <location>
        <begin position="512"/>
        <end position="521"/>
    </location>
</feature>
<dbReference type="Pfam" id="PF14443">
    <property type="entry name" value="DBC1"/>
    <property type="match status" value="1"/>
</dbReference>
<evidence type="ECO:0000313" key="4">
    <source>
        <dbReference type="Proteomes" id="UP000265515"/>
    </source>
</evidence>
<name>A0A388KJA8_CHABU</name>
<reference evidence="3 4" key="1">
    <citation type="journal article" date="2018" name="Cell">
        <title>The Chara Genome: Secondary Complexity and Implications for Plant Terrestrialization.</title>
        <authorList>
            <person name="Nishiyama T."/>
            <person name="Sakayama H."/>
            <person name="Vries J.D."/>
            <person name="Buschmann H."/>
            <person name="Saint-Marcoux D."/>
            <person name="Ullrich K.K."/>
            <person name="Haas F.B."/>
            <person name="Vanderstraeten L."/>
            <person name="Becker D."/>
            <person name="Lang D."/>
            <person name="Vosolsobe S."/>
            <person name="Rombauts S."/>
            <person name="Wilhelmsson P.K.I."/>
            <person name="Janitza P."/>
            <person name="Kern R."/>
            <person name="Heyl A."/>
            <person name="Rumpler F."/>
            <person name="Villalobos L.I.A.C."/>
            <person name="Clay J.M."/>
            <person name="Skokan R."/>
            <person name="Toyoda A."/>
            <person name="Suzuki Y."/>
            <person name="Kagoshima H."/>
            <person name="Schijlen E."/>
            <person name="Tajeshwar N."/>
            <person name="Catarino B."/>
            <person name="Hetherington A.J."/>
            <person name="Saltykova A."/>
            <person name="Bonnot C."/>
            <person name="Breuninger H."/>
            <person name="Symeonidi A."/>
            <person name="Radhakrishnan G.V."/>
            <person name="Van Nieuwerburgh F."/>
            <person name="Deforce D."/>
            <person name="Chang C."/>
            <person name="Karol K.G."/>
            <person name="Hedrich R."/>
            <person name="Ulvskov P."/>
            <person name="Glockner G."/>
            <person name="Delwiche C.F."/>
            <person name="Petrasek J."/>
            <person name="Van de Peer Y."/>
            <person name="Friml J."/>
            <person name="Beilby M."/>
            <person name="Dolan L."/>
            <person name="Kohara Y."/>
            <person name="Sugano S."/>
            <person name="Fujiyama A."/>
            <person name="Delaux P.-M."/>
            <person name="Quint M."/>
            <person name="TheiBen G."/>
            <person name="Hagemann M."/>
            <person name="Harholt J."/>
            <person name="Dunand C."/>
            <person name="Zachgo S."/>
            <person name="Langdale J."/>
            <person name="Maumus F."/>
            <person name="Straeten D.V.D."/>
            <person name="Gould S.B."/>
            <person name="Rensing S.A."/>
        </authorList>
    </citation>
    <scope>NUCLEOTIDE SEQUENCE [LARGE SCALE GENOMIC DNA]</scope>
    <source>
        <strain evidence="3 4">S276</strain>
    </source>
</reference>
<feature type="compositionally biased region" description="Low complexity" evidence="1">
    <location>
        <begin position="438"/>
        <end position="455"/>
    </location>
</feature>
<gene>
    <name evidence="3" type="ORF">CBR_g5747</name>
</gene>
<dbReference type="GO" id="GO:0005634">
    <property type="term" value="C:nucleus"/>
    <property type="evidence" value="ECO:0007669"/>
    <property type="project" value="TreeGrafter"/>
</dbReference>
<dbReference type="PANTHER" id="PTHR14304:SF11">
    <property type="entry name" value="SAP DOMAIN-CONTAINING PROTEIN"/>
    <property type="match status" value="1"/>
</dbReference>
<comment type="caution">
    <text evidence="3">The sequence shown here is derived from an EMBL/GenBank/DDBJ whole genome shotgun (WGS) entry which is preliminary data.</text>
</comment>
<feature type="compositionally biased region" description="Low complexity" evidence="1">
    <location>
        <begin position="54"/>
        <end position="84"/>
    </location>
</feature>
<dbReference type="Proteomes" id="UP000265515">
    <property type="component" value="Unassembled WGS sequence"/>
</dbReference>
<dbReference type="SMART" id="SM01122">
    <property type="entry name" value="DBC1"/>
    <property type="match status" value="1"/>
</dbReference>
<protein>
    <recommendedName>
        <fullName evidence="2">DBC1/CARP1 catalytically inactive NUDIX hydrolase domain-containing protein</fullName>
    </recommendedName>
</protein>
<feature type="compositionally biased region" description="Low complexity" evidence="1">
    <location>
        <begin position="463"/>
        <end position="481"/>
    </location>
</feature>
<dbReference type="GO" id="GO:0006355">
    <property type="term" value="P:regulation of DNA-templated transcription"/>
    <property type="evidence" value="ECO:0007669"/>
    <property type="project" value="InterPro"/>
</dbReference>
<dbReference type="PANTHER" id="PTHR14304">
    <property type="entry name" value="CELL DIVISION CYCLE AND APOPTOSIS REGULATOR PROTEIN"/>
    <property type="match status" value="1"/>
</dbReference>
<feature type="compositionally biased region" description="Low complexity" evidence="1">
    <location>
        <begin position="14"/>
        <end position="32"/>
    </location>
</feature>
<dbReference type="Gramene" id="GBG70117">
    <property type="protein sequence ID" value="GBG70117"/>
    <property type="gene ID" value="CBR_g5747"/>
</dbReference>
<dbReference type="InterPro" id="IPR025954">
    <property type="entry name" value="DBC1/CARP1_inactive_NUDIX"/>
</dbReference>
<proteinExistence type="predicted"/>
<feature type="compositionally biased region" description="Low complexity" evidence="1">
    <location>
        <begin position="383"/>
        <end position="395"/>
    </location>
</feature>
<dbReference type="STRING" id="69332.A0A388KJA8"/>
<feature type="region of interest" description="Disordered" evidence="1">
    <location>
        <begin position="865"/>
        <end position="943"/>
    </location>
</feature>
<feature type="compositionally biased region" description="Low complexity" evidence="1">
    <location>
        <begin position="413"/>
        <end position="427"/>
    </location>
</feature>
<sequence>MDERQQNIYGLYGQPQAMSQSQQQQNQQQQQAHYNYSGGGYGQQQGQVPTSNTGYGQQVAGSGGYQQQAYGQQSYGQQGSEQQQGYGGSAGQYGASQAQQIQHHQQQQGGVSQSLPWAQQQGGMGDDQQRVKLGSGQSGTVQEYGMGMTRGGGMPPPGLSASGYGGGVSTGQMSGSQGVGGMGGKLGDYGSGGSQGGTYGSKAVDYGMGGGSVGPAGGYKTDYMGSAGAAGALGGSVGYGGKGSDYTGGYSAGGLGATSPGLHAGYGSNLGSSGSMERSGGHGGQYGQQATAGYGRGDAQATVSQDSIHKEKLRETGTQQAHLIRQQQALQRAQALAAAMQQQRQTGADVTGRSQSDYSGRGSAGMAVGASSPGSSEYTTSRGGQASAGQFASGAYATSVRGQSDGGRGGGQTYTAQTAYGASAAGRSVPTISGGAYGSQQQAQGGSAYSSPAGGRAYGGAAYGSVSQGQQHGSSAQQQQSGYGGVALPPGRDYSASRSAGSREQSHGSGRAQDSTSKSNMTSRHDDRRDDRSTKRDAGRERDGDERRRDDEKRRDTHRDHRDARDRRDDDRRKRESPPRASRDRKESSPPKRDDRSARKESPRRDVSYRHSSPSIKEKRREYVCKIETYNLVEVERDYQSVCRRYARMYISPEFSKVVACWVGNEVEVPLDKPVSFEHEAIDVEDEGETKDAASKLSEKVAAPSSLWSASSSANKPPKMGPTVWNAKVMLMSGLDENAQKDLATEKAADEKILHLHKLIGFVTLRKERERSAIMSVGGTWDKELDGGDPEVDDSVLIRTAIRCTKETIQVDLSECTSWMRFMEVHYERAAEDGGPSHKEITVVYIPDVHRCIPSTERWKEIWNEKQEAKRRRESESKDAKSKEEAKVKADLKTKDNPKTKSEGADDKIAEANGVRKEEEKTESEVDEKDRKTVVEEPPTGPAVVVSTKRTKLSKVGLNICRGSGLIPWGLFGHGAWNNR</sequence>
<dbReference type="InterPro" id="IPR025224">
    <property type="entry name" value="CCAR1/CCAR2"/>
</dbReference>
<feature type="compositionally biased region" description="Basic and acidic residues" evidence="1">
    <location>
        <begin position="865"/>
        <end position="935"/>
    </location>
</feature>
<feature type="region of interest" description="Disordered" evidence="1">
    <location>
        <begin position="339"/>
        <end position="618"/>
    </location>
</feature>
<dbReference type="OrthoDB" id="21006at2759"/>
<evidence type="ECO:0000313" key="3">
    <source>
        <dbReference type="EMBL" id="GBG70117.1"/>
    </source>
</evidence>
<feature type="region of interest" description="Disordered" evidence="1">
    <location>
        <begin position="1"/>
        <end position="139"/>
    </location>
</feature>
<accession>A0A388KJA8</accession>
<feature type="region of interest" description="Disordered" evidence="1">
    <location>
        <begin position="268"/>
        <end position="302"/>
    </location>
</feature>
<keyword evidence="4" id="KW-1185">Reference proteome</keyword>
<feature type="compositionally biased region" description="Basic and acidic residues" evidence="1">
    <location>
        <begin position="523"/>
        <end position="609"/>
    </location>
</feature>
<evidence type="ECO:0000256" key="1">
    <source>
        <dbReference type="SAM" id="MobiDB-lite"/>
    </source>
</evidence>
<dbReference type="EMBL" id="BFEA01000125">
    <property type="protein sequence ID" value="GBG70117.1"/>
    <property type="molecule type" value="Genomic_DNA"/>
</dbReference>